<dbReference type="Pfam" id="PF01546">
    <property type="entry name" value="Peptidase_M20"/>
    <property type="match status" value="1"/>
</dbReference>
<evidence type="ECO:0000259" key="5">
    <source>
        <dbReference type="Pfam" id="PF07687"/>
    </source>
</evidence>
<dbReference type="Pfam" id="PF07687">
    <property type="entry name" value="M20_dimer"/>
    <property type="match status" value="1"/>
</dbReference>
<dbReference type="InterPro" id="IPR050072">
    <property type="entry name" value="Peptidase_M20A"/>
</dbReference>
<dbReference type="GO" id="GO:0004180">
    <property type="term" value="F:carboxypeptidase activity"/>
    <property type="evidence" value="ECO:0007669"/>
    <property type="project" value="UniProtKB-KW"/>
</dbReference>
<dbReference type="SUPFAM" id="SSF53187">
    <property type="entry name" value="Zn-dependent exopeptidases"/>
    <property type="match status" value="1"/>
</dbReference>
<feature type="active site" description="Proton acceptor" evidence="3">
    <location>
        <position position="146"/>
    </location>
</feature>
<keyword evidence="1" id="KW-0479">Metal-binding</keyword>
<dbReference type="AlphaFoldDB" id="A0A543DN07"/>
<dbReference type="EMBL" id="VFPA01000002">
    <property type="protein sequence ID" value="TQM10724.1"/>
    <property type="molecule type" value="Genomic_DNA"/>
</dbReference>
<name>A0A543DN07_9PSEU</name>
<dbReference type="PANTHER" id="PTHR43808">
    <property type="entry name" value="ACETYLORNITHINE DEACETYLASE"/>
    <property type="match status" value="1"/>
</dbReference>
<dbReference type="Proteomes" id="UP000315677">
    <property type="component" value="Unassembled WGS sequence"/>
</dbReference>
<gene>
    <name evidence="6" type="ORF">FB558_3245</name>
</gene>
<keyword evidence="2" id="KW-0378">Hydrolase</keyword>
<evidence type="ECO:0000256" key="1">
    <source>
        <dbReference type="ARBA" id="ARBA00022723"/>
    </source>
</evidence>
<dbReference type="InterPro" id="IPR036264">
    <property type="entry name" value="Bact_exopeptidase_dim_dom"/>
</dbReference>
<dbReference type="RefSeq" id="WP_246106542.1">
    <property type="nucleotide sequence ID" value="NZ_VFPA01000002.1"/>
</dbReference>
<comment type="caution">
    <text evidence="6">The sequence shown here is derived from an EMBL/GenBank/DDBJ whole genome shotgun (WGS) entry which is preliminary data.</text>
</comment>
<dbReference type="InterPro" id="IPR002933">
    <property type="entry name" value="Peptidase_M20"/>
</dbReference>
<keyword evidence="7" id="KW-1185">Reference proteome</keyword>
<reference evidence="6 7" key="1">
    <citation type="submission" date="2019-06" db="EMBL/GenBank/DDBJ databases">
        <title>Sequencing the genomes of 1000 actinobacteria strains.</title>
        <authorList>
            <person name="Klenk H.-P."/>
        </authorList>
    </citation>
    <scope>NUCLEOTIDE SEQUENCE [LARGE SCALE GENOMIC DNA]</scope>
    <source>
        <strain evidence="6 7">DSM 45301</strain>
    </source>
</reference>
<sequence length="375" mass="38250">MASSELSRAAEALAGDALRRLVTYARHETPTGDAAALNALADVLERRYRELGADVERVGRDTGDHLVARWGDLGEPHVLLIGHHDTVWPRGTCEAMPVVEEDGVLRGPGVYDMKGGLVVVELAMAVLQHCGTAPARPVRLVVAADEEVGSPTARAVVEAETAGAVAVLGCESPHPDGALKSARLGSTRVRIEVGGRAAHAALDPESGVSAVDELVDQLLAVRAITAGEPTVLCNVGTIGGGGRTNVVPDRATADIGLRFADAATQERVLAALRALAPVRPGAEVTVRTLTSRPAWSEPDTALLARVAAAGADVGQRVEGRPAAGAADTNTPGAAGIPTLDGFGPLGAGAHAAHEQIETASLAARGALLASVLATL</sequence>
<feature type="domain" description="Peptidase M20 dimerisation" evidence="5">
    <location>
        <begin position="183"/>
        <end position="276"/>
    </location>
</feature>
<dbReference type="GO" id="GO:0046872">
    <property type="term" value="F:metal ion binding"/>
    <property type="evidence" value="ECO:0007669"/>
    <property type="project" value="UniProtKB-KW"/>
</dbReference>
<dbReference type="PANTHER" id="PTHR43808:SF9">
    <property type="entry name" value="BLL0789 PROTEIN"/>
    <property type="match status" value="1"/>
</dbReference>
<dbReference type="Gene3D" id="3.40.630.10">
    <property type="entry name" value="Zn peptidases"/>
    <property type="match status" value="1"/>
</dbReference>
<feature type="region of interest" description="Disordered" evidence="4">
    <location>
        <begin position="318"/>
        <end position="337"/>
    </location>
</feature>
<evidence type="ECO:0000256" key="4">
    <source>
        <dbReference type="SAM" id="MobiDB-lite"/>
    </source>
</evidence>
<dbReference type="PIRSF" id="PIRSF037238">
    <property type="entry name" value="Carboxypeptidase_G2"/>
    <property type="match status" value="1"/>
</dbReference>
<evidence type="ECO:0000313" key="6">
    <source>
        <dbReference type="EMBL" id="TQM10724.1"/>
    </source>
</evidence>
<accession>A0A543DN07</accession>
<organism evidence="6 7">
    <name type="scientific">Pseudonocardia kunmingensis</name>
    <dbReference type="NCBI Taxonomy" id="630975"/>
    <lineage>
        <taxon>Bacteria</taxon>
        <taxon>Bacillati</taxon>
        <taxon>Actinomycetota</taxon>
        <taxon>Actinomycetes</taxon>
        <taxon>Pseudonocardiales</taxon>
        <taxon>Pseudonocardiaceae</taxon>
        <taxon>Pseudonocardia</taxon>
    </lineage>
</organism>
<keyword evidence="6" id="KW-0121">Carboxypeptidase</keyword>
<dbReference type="SUPFAM" id="SSF55031">
    <property type="entry name" value="Bacterial exopeptidase dimerisation domain"/>
    <property type="match status" value="1"/>
</dbReference>
<feature type="active site" evidence="3">
    <location>
        <position position="85"/>
    </location>
</feature>
<evidence type="ECO:0000256" key="2">
    <source>
        <dbReference type="ARBA" id="ARBA00022801"/>
    </source>
</evidence>
<evidence type="ECO:0000256" key="3">
    <source>
        <dbReference type="PIRSR" id="PIRSR037238-1"/>
    </source>
</evidence>
<dbReference type="Gene3D" id="3.30.70.360">
    <property type="match status" value="1"/>
</dbReference>
<keyword evidence="6" id="KW-0645">Protease</keyword>
<dbReference type="InterPro" id="IPR017150">
    <property type="entry name" value="Pept_M20_glutamate_carboxypep"/>
</dbReference>
<dbReference type="InterPro" id="IPR011650">
    <property type="entry name" value="Peptidase_M20_dimer"/>
</dbReference>
<evidence type="ECO:0000313" key="7">
    <source>
        <dbReference type="Proteomes" id="UP000315677"/>
    </source>
</evidence>
<protein>
    <submittedName>
        <fullName evidence="6">Glutamate carboxypeptidase</fullName>
    </submittedName>
</protein>
<proteinExistence type="predicted"/>